<evidence type="ECO:0000256" key="3">
    <source>
        <dbReference type="ARBA" id="ARBA00022692"/>
    </source>
</evidence>
<keyword evidence="4 6" id="KW-1133">Transmembrane helix</keyword>
<evidence type="ECO:0000313" key="8">
    <source>
        <dbReference type="EMBL" id="MFD1532558.1"/>
    </source>
</evidence>
<keyword evidence="9" id="KW-1185">Reference proteome</keyword>
<dbReference type="PANTHER" id="PTHR32322">
    <property type="entry name" value="INNER MEMBRANE TRANSPORTER"/>
    <property type="match status" value="1"/>
</dbReference>
<feature type="transmembrane region" description="Helical" evidence="6">
    <location>
        <begin position="33"/>
        <end position="53"/>
    </location>
</feature>
<dbReference type="InterPro" id="IPR000620">
    <property type="entry name" value="EamA_dom"/>
</dbReference>
<comment type="similarity">
    <text evidence="2">Belongs to the EamA transporter family.</text>
</comment>
<evidence type="ECO:0000313" key="9">
    <source>
        <dbReference type="Proteomes" id="UP001597145"/>
    </source>
</evidence>
<feature type="transmembrane region" description="Helical" evidence="6">
    <location>
        <begin position="128"/>
        <end position="146"/>
    </location>
</feature>
<reference evidence="9" key="1">
    <citation type="journal article" date="2019" name="Int. J. Syst. Evol. Microbiol.">
        <title>The Global Catalogue of Microorganisms (GCM) 10K type strain sequencing project: providing services to taxonomists for standard genome sequencing and annotation.</title>
        <authorList>
            <consortium name="The Broad Institute Genomics Platform"/>
            <consortium name="The Broad Institute Genome Sequencing Center for Infectious Disease"/>
            <person name="Wu L."/>
            <person name="Ma J."/>
        </authorList>
    </citation>
    <scope>NUCLEOTIDE SEQUENCE [LARGE SCALE GENOMIC DNA]</scope>
    <source>
        <strain evidence="9">JCM 12165</strain>
    </source>
</reference>
<feature type="transmembrane region" description="Helical" evidence="6">
    <location>
        <begin position="242"/>
        <end position="262"/>
    </location>
</feature>
<feature type="transmembrane region" description="Helical" evidence="6">
    <location>
        <begin position="69"/>
        <end position="86"/>
    </location>
</feature>
<dbReference type="Proteomes" id="UP001597145">
    <property type="component" value="Unassembled WGS sequence"/>
</dbReference>
<evidence type="ECO:0000259" key="7">
    <source>
        <dbReference type="Pfam" id="PF00892"/>
    </source>
</evidence>
<organism evidence="8 9">
    <name type="scientific">Pseudonocardia aurantiaca</name>
    <dbReference type="NCBI Taxonomy" id="75290"/>
    <lineage>
        <taxon>Bacteria</taxon>
        <taxon>Bacillati</taxon>
        <taxon>Actinomycetota</taxon>
        <taxon>Actinomycetes</taxon>
        <taxon>Pseudonocardiales</taxon>
        <taxon>Pseudonocardiaceae</taxon>
        <taxon>Pseudonocardia</taxon>
    </lineage>
</organism>
<feature type="transmembrane region" description="Helical" evidence="6">
    <location>
        <begin position="268"/>
        <end position="285"/>
    </location>
</feature>
<keyword evidence="5 6" id="KW-0472">Membrane</keyword>
<feature type="transmembrane region" description="Helical" evidence="6">
    <location>
        <begin position="183"/>
        <end position="206"/>
    </location>
</feature>
<protein>
    <submittedName>
        <fullName evidence="8">DMT family transporter</fullName>
    </submittedName>
</protein>
<dbReference type="EMBL" id="JBHUCP010000018">
    <property type="protein sequence ID" value="MFD1532558.1"/>
    <property type="molecule type" value="Genomic_DNA"/>
</dbReference>
<gene>
    <name evidence="8" type="ORF">ACFSCY_24330</name>
</gene>
<sequence>MSRRGWVLFALMSVIWGVPYLMIKVAVEGVSVPVLVFARTAVGAAVLLPLALYQARRGGGQFAGLRRHWRPLAAFAAIEIMVPWWLLSDAERHLTSSMTGLLIAASPIVAAVVGRLTGDAERLGPARIAGLAAGLAGVAVLAAPELRSGEPWAIVEVLLVAVCYATAPIIAARKLNDVPALPMTAVCLTGAALVYAPPAVLTWPAALPATEVLVALAGLALVCTALAFLVFFALIREVGPSRALVFTYVNPAVAVAAGVTVLGEPLTAAILVSFVLILGGSVLATSRPRDRRARAGAAPTVVTGTTP</sequence>
<dbReference type="InterPro" id="IPR037185">
    <property type="entry name" value="EmrE-like"/>
</dbReference>
<dbReference type="Pfam" id="PF00892">
    <property type="entry name" value="EamA"/>
    <property type="match status" value="2"/>
</dbReference>
<feature type="transmembrane region" description="Helical" evidence="6">
    <location>
        <begin position="152"/>
        <end position="171"/>
    </location>
</feature>
<evidence type="ECO:0000256" key="2">
    <source>
        <dbReference type="ARBA" id="ARBA00007362"/>
    </source>
</evidence>
<dbReference type="SUPFAM" id="SSF103481">
    <property type="entry name" value="Multidrug resistance efflux transporter EmrE"/>
    <property type="match status" value="2"/>
</dbReference>
<dbReference type="RefSeq" id="WP_343986162.1">
    <property type="nucleotide sequence ID" value="NZ_BAAAJG010000027.1"/>
</dbReference>
<feature type="transmembrane region" description="Helical" evidence="6">
    <location>
        <begin position="98"/>
        <end position="116"/>
    </location>
</feature>
<evidence type="ECO:0000256" key="5">
    <source>
        <dbReference type="ARBA" id="ARBA00023136"/>
    </source>
</evidence>
<accession>A0ABW4FQZ9</accession>
<dbReference type="PANTHER" id="PTHR32322:SF9">
    <property type="entry name" value="AMINO-ACID METABOLITE EFFLUX PUMP-RELATED"/>
    <property type="match status" value="1"/>
</dbReference>
<feature type="domain" description="EamA" evidence="7">
    <location>
        <begin position="5"/>
        <end position="141"/>
    </location>
</feature>
<evidence type="ECO:0000256" key="1">
    <source>
        <dbReference type="ARBA" id="ARBA00004141"/>
    </source>
</evidence>
<evidence type="ECO:0000256" key="4">
    <source>
        <dbReference type="ARBA" id="ARBA00022989"/>
    </source>
</evidence>
<proteinExistence type="inferred from homology"/>
<keyword evidence="3 6" id="KW-0812">Transmembrane</keyword>
<feature type="domain" description="EamA" evidence="7">
    <location>
        <begin position="152"/>
        <end position="284"/>
    </location>
</feature>
<evidence type="ECO:0000256" key="6">
    <source>
        <dbReference type="SAM" id="Phobius"/>
    </source>
</evidence>
<feature type="transmembrane region" description="Helical" evidence="6">
    <location>
        <begin position="212"/>
        <end position="235"/>
    </location>
</feature>
<comment type="subcellular location">
    <subcellularLocation>
        <location evidence="1">Membrane</location>
        <topology evidence="1">Multi-pass membrane protein</topology>
    </subcellularLocation>
</comment>
<comment type="caution">
    <text evidence="8">The sequence shown here is derived from an EMBL/GenBank/DDBJ whole genome shotgun (WGS) entry which is preliminary data.</text>
</comment>
<feature type="transmembrane region" description="Helical" evidence="6">
    <location>
        <begin position="7"/>
        <end position="27"/>
    </location>
</feature>
<dbReference type="InterPro" id="IPR050638">
    <property type="entry name" value="AA-Vitamin_Transporters"/>
</dbReference>
<name>A0ABW4FQZ9_9PSEU</name>